<dbReference type="PANTHER" id="PTHR43731:SF14">
    <property type="entry name" value="PRESENILIN-ASSOCIATED RHOMBOID-LIKE PROTEIN, MITOCHONDRIAL"/>
    <property type="match status" value="1"/>
</dbReference>
<dbReference type="GO" id="GO:0016020">
    <property type="term" value="C:membrane"/>
    <property type="evidence" value="ECO:0007669"/>
    <property type="project" value="UniProtKB-SubCell"/>
</dbReference>
<keyword evidence="4" id="KW-0378">Hydrolase</keyword>
<feature type="transmembrane region" description="Helical" evidence="8">
    <location>
        <begin position="93"/>
        <end position="110"/>
    </location>
</feature>
<dbReference type="InterPro" id="IPR022764">
    <property type="entry name" value="Peptidase_S54_rhomboid_dom"/>
</dbReference>
<evidence type="ECO:0000256" key="5">
    <source>
        <dbReference type="ARBA" id="ARBA00022989"/>
    </source>
</evidence>
<sequence length="413" mass="45532">MLRSTRCKVPISSRLAPNYQAQHYASFRRSPSPEDEPTEEEHATDLSALGRRAAQAKREASQVGSDDRQLRELYTSDPDVANYYNRPISWKPLLVGLGICVTAFLAAETIDGRADAQAIDVLSKTGWRTGTIRDAKRTTAAHTTSPLTLIDRFLGTDAVKWWSTRSDGDHAAVIIIAINAAVFLAWGLASKVPAMSYRMGRSFIHFPGVTPPYTLLTSVFSHQSFTHFAFNMIGLYSFGPPCFDYLTDRRRTQYPNFDESVPQRKHSMNLNSTFHSIAFFVSCGVCANLIPHYIRLLSLRSRTLMLSKVAPTFHPMPGLGASGAVYSCLVIDAIHHPNHQIALIFLPFVPVGMGYAVPGMIALDTVGVLRGWHTFDHLCHLSGAALGAGAYQYGPAVWYKAQSLLRGGKISSR</sequence>
<evidence type="ECO:0000256" key="8">
    <source>
        <dbReference type="SAM" id="Phobius"/>
    </source>
</evidence>
<keyword evidence="3 8" id="KW-0812">Transmembrane</keyword>
<dbReference type="Proteomes" id="UP000298493">
    <property type="component" value="Unassembled WGS sequence"/>
</dbReference>
<feature type="domain" description="Peptidase S54 rhomboid" evidence="9">
    <location>
        <begin position="213"/>
        <end position="241"/>
    </location>
</feature>
<evidence type="ECO:0000256" key="4">
    <source>
        <dbReference type="ARBA" id="ARBA00022801"/>
    </source>
</evidence>
<evidence type="ECO:0000256" key="3">
    <source>
        <dbReference type="ARBA" id="ARBA00022692"/>
    </source>
</evidence>
<comment type="caution">
    <text evidence="10">The sequence shown here is derived from an EMBL/GenBank/DDBJ whole genome shotgun (WGS) entry which is preliminary data.</text>
</comment>
<reference evidence="10 11" key="1">
    <citation type="submission" date="2019-04" db="EMBL/GenBank/DDBJ databases">
        <title>High contiguity whole genome sequence and gene annotation resource for two Venturia nashicola isolates.</title>
        <authorList>
            <person name="Prokchorchik M."/>
            <person name="Won K."/>
            <person name="Lee Y."/>
            <person name="Choi E.D."/>
            <person name="Segonzac C."/>
            <person name="Sohn K.H."/>
        </authorList>
    </citation>
    <scope>NUCLEOTIDE SEQUENCE [LARGE SCALE GENOMIC DNA]</scope>
    <source>
        <strain evidence="10 11">PRI2</strain>
    </source>
</reference>
<name>A0A4Z1PCK3_9PEZI</name>
<dbReference type="GO" id="GO:0006465">
    <property type="term" value="P:signal peptide processing"/>
    <property type="evidence" value="ECO:0007669"/>
    <property type="project" value="TreeGrafter"/>
</dbReference>
<feature type="transmembrane region" description="Helical" evidence="8">
    <location>
        <begin position="274"/>
        <end position="294"/>
    </location>
</feature>
<evidence type="ECO:0000313" key="10">
    <source>
        <dbReference type="EMBL" id="TID26293.1"/>
    </source>
</evidence>
<feature type="transmembrane region" description="Helical" evidence="8">
    <location>
        <begin position="170"/>
        <end position="189"/>
    </location>
</feature>
<keyword evidence="5 8" id="KW-1133">Transmembrane helix</keyword>
<comment type="similarity">
    <text evidence="2">Belongs to the peptidase S54 family.</text>
</comment>
<evidence type="ECO:0000256" key="1">
    <source>
        <dbReference type="ARBA" id="ARBA00004141"/>
    </source>
</evidence>
<comment type="subcellular location">
    <subcellularLocation>
        <location evidence="1">Membrane</location>
        <topology evidence="1">Multi-pass membrane protein</topology>
    </subcellularLocation>
</comment>
<keyword evidence="6 8" id="KW-0472">Membrane</keyword>
<dbReference type="Gene3D" id="1.20.1540.10">
    <property type="entry name" value="Rhomboid-like"/>
    <property type="match status" value="1"/>
</dbReference>
<feature type="region of interest" description="Disordered" evidence="7">
    <location>
        <begin position="22"/>
        <end position="44"/>
    </location>
</feature>
<keyword evidence="11" id="KW-1185">Reference proteome</keyword>
<feature type="transmembrane region" description="Helical" evidence="8">
    <location>
        <begin position="341"/>
        <end position="363"/>
    </location>
</feature>
<evidence type="ECO:0000256" key="7">
    <source>
        <dbReference type="SAM" id="MobiDB-lite"/>
    </source>
</evidence>
<dbReference type="AlphaFoldDB" id="A0A4Z1PCK3"/>
<dbReference type="STRING" id="86259.A0A4Z1PCK3"/>
<evidence type="ECO:0000256" key="2">
    <source>
        <dbReference type="ARBA" id="ARBA00009045"/>
    </source>
</evidence>
<gene>
    <name evidence="10" type="ORF">E6O75_ATG00786</name>
</gene>
<feature type="domain" description="Peptidase S54 rhomboid" evidence="9">
    <location>
        <begin position="276"/>
        <end position="388"/>
    </location>
</feature>
<evidence type="ECO:0000313" key="11">
    <source>
        <dbReference type="Proteomes" id="UP000298493"/>
    </source>
</evidence>
<dbReference type="EMBL" id="SNSC02000002">
    <property type="protein sequence ID" value="TID26293.1"/>
    <property type="molecule type" value="Genomic_DNA"/>
</dbReference>
<dbReference type="GO" id="GO:0004252">
    <property type="term" value="F:serine-type endopeptidase activity"/>
    <property type="evidence" value="ECO:0007669"/>
    <property type="project" value="InterPro"/>
</dbReference>
<dbReference type="InterPro" id="IPR050925">
    <property type="entry name" value="Rhomboid_protease_S54"/>
</dbReference>
<evidence type="ECO:0000259" key="9">
    <source>
        <dbReference type="Pfam" id="PF01694"/>
    </source>
</evidence>
<evidence type="ECO:0000256" key="6">
    <source>
        <dbReference type="ARBA" id="ARBA00023136"/>
    </source>
</evidence>
<dbReference type="InterPro" id="IPR035952">
    <property type="entry name" value="Rhomboid-like_sf"/>
</dbReference>
<proteinExistence type="inferred from homology"/>
<accession>A0A4Z1PCK3</accession>
<dbReference type="Pfam" id="PF01694">
    <property type="entry name" value="Rhomboid"/>
    <property type="match status" value="2"/>
</dbReference>
<protein>
    <recommendedName>
        <fullName evidence="9">Peptidase S54 rhomboid domain-containing protein</fullName>
    </recommendedName>
</protein>
<dbReference type="PANTHER" id="PTHR43731">
    <property type="entry name" value="RHOMBOID PROTEASE"/>
    <property type="match status" value="1"/>
</dbReference>
<organism evidence="10 11">
    <name type="scientific">Venturia nashicola</name>
    <dbReference type="NCBI Taxonomy" id="86259"/>
    <lineage>
        <taxon>Eukaryota</taxon>
        <taxon>Fungi</taxon>
        <taxon>Dikarya</taxon>
        <taxon>Ascomycota</taxon>
        <taxon>Pezizomycotina</taxon>
        <taxon>Dothideomycetes</taxon>
        <taxon>Pleosporomycetidae</taxon>
        <taxon>Venturiales</taxon>
        <taxon>Venturiaceae</taxon>
        <taxon>Venturia</taxon>
    </lineage>
</organism>
<dbReference type="SUPFAM" id="SSF144091">
    <property type="entry name" value="Rhomboid-like"/>
    <property type="match status" value="1"/>
</dbReference>